<reference evidence="1 2" key="1">
    <citation type="journal article" date="2023" name="Plants (Basel)">
        <title>Bridging the Gap: Combining Genomics and Transcriptomics Approaches to Understand Stylosanthes scabra, an Orphan Legume from the Brazilian Caatinga.</title>
        <authorList>
            <person name="Ferreira-Neto J.R.C."/>
            <person name="da Silva M.D."/>
            <person name="Binneck E."/>
            <person name="de Melo N.F."/>
            <person name="da Silva R.H."/>
            <person name="de Melo A.L.T.M."/>
            <person name="Pandolfi V."/>
            <person name="Bustamante F.O."/>
            <person name="Brasileiro-Vidal A.C."/>
            <person name="Benko-Iseppon A.M."/>
        </authorList>
    </citation>
    <scope>NUCLEOTIDE SEQUENCE [LARGE SCALE GENOMIC DNA]</scope>
    <source>
        <tissue evidence="1">Leaves</tissue>
    </source>
</reference>
<dbReference type="Proteomes" id="UP001341840">
    <property type="component" value="Unassembled WGS sequence"/>
</dbReference>
<sequence length="131" mass="13862">STIPEGKDEEELVLLDPEEANEIVPLFFPNIRTENLSPSLGLLIEDADVVFAVSCGSGGSGGGGDGNELQTIITCKICGLVAGTLARGPPAATVSRDVNLCPTWKQRPHRHLLLPMVRCCRKPSSSPLDPS</sequence>
<proteinExistence type="predicted"/>
<evidence type="ECO:0000313" key="2">
    <source>
        <dbReference type="Proteomes" id="UP001341840"/>
    </source>
</evidence>
<organism evidence="1 2">
    <name type="scientific">Stylosanthes scabra</name>
    <dbReference type="NCBI Taxonomy" id="79078"/>
    <lineage>
        <taxon>Eukaryota</taxon>
        <taxon>Viridiplantae</taxon>
        <taxon>Streptophyta</taxon>
        <taxon>Embryophyta</taxon>
        <taxon>Tracheophyta</taxon>
        <taxon>Spermatophyta</taxon>
        <taxon>Magnoliopsida</taxon>
        <taxon>eudicotyledons</taxon>
        <taxon>Gunneridae</taxon>
        <taxon>Pentapetalae</taxon>
        <taxon>rosids</taxon>
        <taxon>fabids</taxon>
        <taxon>Fabales</taxon>
        <taxon>Fabaceae</taxon>
        <taxon>Papilionoideae</taxon>
        <taxon>50 kb inversion clade</taxon>
        <taxon>dalbergioids sensu lato</taxon>
        <taxon>Dalbergieae</taxon>
        <taxon>Pterocarpus clade</taxon>
        <taxon>Stylosanthes</taxon>
    </lineage>
</organism>
<keyword evidence="2" id="KW-1185">Reference proteome</keyword>
<dbReference type="EMBL" id="JASCZI010181428">
    <property type="protein sequence ID" value="MED6183365.1"/>
    <property type="molecule type" value="Genomic_DNA"/>
</dbReference>
<accession>A0ABU6WFP8</accession>
<protein>
    <submittedName>
        <fullName evidence="1">Uncharacterized protein</fullName>
    </submittedName>
</protein>
<gene>
    <name evidence="1" type="ORF">PIB30_037196</name>
</gene>
<evidence type="ECO:0000313" key="1">
    <source>
        <dbReference type="EMBL" id="MED6183365.1"/>
    </source>
</evidence>
<comment type="caution">
    <text evidence="1">The sequence shown here is derived from an EMBL/GenBank/DDBJ whole genome shotgun (WGS) entry which is preliminary data.</text>
</comment>
<feature type="non-terminal residue" evidence="1">
    <location>
        <position position="1"/>
    </location>
</feature>
<name>A0ABU6WFP8_9FABA</name>